<dbReference type="EMBL" id="QGNW01001141">
    <property type="protein sequence ID" value="RVW53771.1"/>
    <property type="molecule type" value="Genomic_DNA"/>
</dbReference>
<dbReference type="PANTHER" id="PTHR33592:SF3">
    <property type="entry name" value="TRANSMEMBRANE PROTEIN"/>
    <property type="match status" value="1"/>
</dbReference>
<evidence type="ECO:0000313" key="2">
    <source>
        <dbReference type="Proteomes" id="UP000288805"/>
    </source>
</evidence>
<comment type="caution">
    <text evidence="1">The sequence shown here is derived from an EMBL/GenBank/DDBJ whole genome shotgun (WGS) entry which is preliminary data.</text>
</comment>
<proteinExistence type="predicted"/>
<protein>
    <submittedName>
        <fullName evidence="1">Uncharacterized protein</fullName>
    </submittedName>
</protein>
<reference evidence="1 2" key="1">
    <citation type="journal article" date="2018" name="PLoS Genet.">
        <title>Population sequencing reveals clonal diversity and ancestral inbreeding in the grapevine cultivar Chardonnay.</title>
        <authorList>
            <person name="Roach M.J."/>
            <person name="Johnson D.L."/>
            <person name="Bohlmann J."/>
            <person name="van Vuuren H.J."/>
            <person name="Jones S.J."/>
            <person name="Pretorius I.S."/>
            <person name="Schmidt S.A."/>
            <person name="Borneman A.R."/>
        </authorList>
    </citation>
    <scope>NUCLEOTIDE SEQUENCE [LARGE SCALE GENOMIC DNA]</scope>
    <source>
        <strain evidence="2">cv. Chardonnay</strain>
        <tissue evidence="1">Leaf</tissue>
    </source>
</reference>
<dbReference type="AlphaFoldDB" id="A0A438F1C7"/>
<dbReference type="Proteomes" id="UP000288805">
    <property type="component" value="Unassembled WGS sequence"/>
</dbReference>
<sequence length="201" mass="22570">MPLREIDRQLYSKDVPYLARKNMKCLKHIDLIHEYIKEFSTLMLEIPKMTEGDGLPMQGQDSATILSMFHDILEKETPFSPYGHQRYAHNPFVISYASEKRVKEAPSKRKKDYQIELELVVKPPSMWPFSLLKKSLQPGPVPSSSPSPCTHIPRQSGGRCALNEMNVAGHVGLAPPAFPNFVIDVAVASVAKDSHAQDRSS</sequence>
<organism evidence="1 2">
    <name type="scientific">Vitis vinifera</name>
    <name type="common">Grape</name>
    <dbReference type="NCBI Taxonomy" id="29760"/>
    <lineage>
        <taxon>Eukaryota</taxon>
        <taxon>Viridiplantae</taxon>
        <taxon>Streptophyta</taxon>
        <taxon>Embryophyta</taxon>
        <taxon>Tracheophyta</taxon>
        <taxon>Spermatophyta</taxon>
        <taxon>Magnoliopsida</taxon>
        <taxon>eudicotyledons</taxon>
        <taxon>Gunneridae</taxon>
        <taxon>Pentapetalae</taxon>
        <taxon>rosids</taxon>
        <taxon>Vitales</taxon>
        <taxon>Vitaceae</taxon>
        <taxon>Viteae</taxon>
        <taxon>Vitis</taxon>
    </lineage>
</organism>
<accession>A0A438F1C7</accession>
<name>A0A438F1C7_VITVI</name>
<dbReference type="PANTHER" id="PTHR33592">
    <property type="entry name" value="TRANSMEMBRANE PROTEIN"/>
    <property type="match status" value="1"/>
</dbReference>
<evidence type="ECO:0000313" key="1">
    <source>
        <dbReference type="EMBL" id="RVW53771.1"/>
    </source>
</evidence>
<gene>
    <name evidence="1" type="ORF">CK203_112881</name>
</gene>